<keyword evidence="2" id="KW-1185">Reference proteome</keyword>
<sequence>MEDHKNLDLVNTVLCDELLAEIFSHVKDTIDHKNISFVCKRWLMVEGKAKQNLGLCVPGGGSFLSFCSSIQNLVRRYSQITSLSLMMEGEDQNPELLEQVLVAVGSCSHFLRHFRFLAAKATLGGLQALARGCPDISSLHLMCLDPNHMPFLSNFRALRELSLVGCLASEKTNWGDVPAGELALEKLCLEGISPSNSGLGWLWLNCRKLHRLELFNCEGIGDTDTVALMQCLASVQELQLRRCRVIANLILRMVATSCRALKVLIFQDGGDTNGLHHVIRSCTSLEVLELRLPLDLFNEDLAIIAQNGVSLRSLRLHSCWMATGAGIKLLGTQLRSNLEDLALIRCRAIVQDPGTLTCLGQHLKSLRSLNLSDNDLLVDKELVAMLASSCQRLLHLKLRRCRKLTDKAMEYIGRNCQLLRSLVILCCDNITSTGLMSLLTGCQSLTRIWVEKGKLTDAVQNVASKRRVLLPASEPSTSDYQNYTFPAS</sequence>
<proteinExistence type="predicted"/>
<dbReference type="Proteomes" id="UP001162992">
    <property type="component" value="Chromosome 6"/>
</dbReference>
<dbReference type="EMBL" id="CM055097">
    <property type="protein sequence ID" value="KAJ7552549.1"/>
    <property type="molecule type" value="Genomic_DNA"/>
</dbReference>
<gene>
    <name evidence="1" type="ORF">O6H91_06G060000</name>
</gene>
<comment type="caution">
    <text evidence="1">The sequence shown here is derived from an EMBL/GenBank/DDBJ whole genome shotgun (WGS) entry which is preliminary data.</text>
</comment>
<protein>
    <submittedName>
        <fullName evidence="1">Uncharacterized protein</fullName>
    </submittedName>
</protein>
<accession>A0ACC2DEH0</accession>
<reference evidence="2" key="1">
    <citation type="journal article" date="2024" name="Proc. Natl. Acad. Sci. U.S.A.">
        <title>Extraordinary preservation of gene collinearity over three hundred million years revealed in homosporous lycophytes.</title>
        <authorList>
            <person name="Li C."/>
            <person name="Wickell D."/>
            <person name="Kuo L.Y."/>
            <person name="Chen X."/>
            <person name="Nie B."/>
            <person name="Liao X."/>
            <person name="Peng D."/>
            <person name="Ji J."/>
            <person name="Jenkins J."/>
            <person name="Williams M."/>
            <person name="Shu S."/>
            <person name="Plott C."/>
            <person name="Barry K."/>
            <person name="Rajasekar S."/>
            <person name="Grimwood J."/>
            <person name="Han X."/>
            <person name="Sun S."/>
            <person name="Hou Z."/>
            <person name="He W."/>
            <person name="Dai G."/>
            <person name="Sun C."/>
            <person name="Schmutz J."/>
            <person name="Leebens-Mack J.H."/>
            <person name="Li F.W."/>
            <person name="Wang L."/>
        </authorList>
    </citation>
    <scope>NUCLEOTIDE SEQUENCE [LARGE SCALE GENOMIC DNA]</scope>
    <source>
        <strain evidence="2">cv. PW_Plant_1</strain>
    </source>
</reference>
<evidence type="ECO:0000313" key="1">
    <source>
        <dbReference type="EMBL" id="KAJ7552549.1"/>
    </source>
</evidence>
<name>A0ACC2DEH0_DIPCM</name>
<evidence type="ECO:0000313" key="2">
    <source>
        <dbReference type="Proteomes" id="UP001162992"/>
    </source>
</evidence>
<organism evidence="1 2">
    <name type="scientific">Diphasiastrum complanatum</name>
    <name type="common">Issler's clubmoss</name>
    <name type="synonym">Lycopodium complanatum</name>
    <dbReference type="NCBI Taxonomy" id="34168"/>
    <lineage>
        <taxon>Eukaryota</taxon>
        <taxon>Viridiplantae</taxon>
        <taxon>Streptophyta</taxon>
        <taxon>Embryophyta</taxon>
        <taxon>Tracheophyta</taxon>
        <taxon>Lycopodiopsida</taxon>
        <taxon>Lycopodiales</taxon>
        <taxon>Lycopodiaceae</taxon>
        <taxon>Lycopodioideae</taxon>
        <taxon>Diphasiastrum</taxon>
    </lineage>
</organism>